<evidence type="ECO:0000313" key="1">
    <source>
        <dbReference type="EMBL" id="KAH7859921.1"/>
    </source>
</evidence>
<reference evidence="1 2" key="1">
    <citation type="journal article" date="2021" name="Hortic Res">
        <title>High-quality reference genome and annotation aids understanding of berry development for evergreen blueberry (Vaccinium darrowii).</title>
        <authorList>
            <person name="Yu J."/>
            <person name="Hulse-Kemp A.M."/>
            <person name="Babiker E."/>
            <person name="Staton M."/>
        </authorList>
    </citation>
    <scope>NUCLEOTIDE SEQUENCE [LARGE SCALE GENOMIC DNA]</scope>
    <source>
        <strain evidence="2">cv. NJ 8807/NJ 8810</strain>
        <tissue evidence="1">Young leaf</tissue>
    </source>
</reference>
<dbReference type="Proteomes" id="UP000828048">
    <property type="component" value="Chromosome 4"/>
</dbReference>
<accession>A0ACB7Z2W1</accession>
<proteinExistence type="predicted"/>
<evidence type="ECO:0000313" key="2">
    <source>
        <dbReference type="Proteomes" id="UP000828048"/>
    </source>
</evidence>
<organism evidence="1 2">
    <name type="scientific">Vaccinium darrowii</name>
    <dbReference type="NCBI Taxonomy" id="229202"/>
    <lineage>
        <taxon>Eukaryota</taxon>
        <taxon>Viridiplantae</taxon>
        <taxon>Streptophyta</taxon>
        <taxon>Embryophyta</taxon>
        <taxon>Tracheophyta</taxon>
        <taxon>Spermatophyta</taxon>
        <taxon>Magnoliopsida</taxon>
        <taxon>eudicotyledons</taxon>
        <taxon>Gunneridae</taxon>
        <taxon>Pentapetalae</taxon>
        <taxon>asterids</taxon>
        <taxon>Ericales</taxon>
        <taxon>Ericaceae</taxon>
        <taxon>Vaccinioideae</taxon>
        <taxon>Vaccinieae</taxon>
        <taxon>Vaccinium</taxon>
    </lineage>
</organism>
<protein>
    <submittedName>
        <fullName evidence="1">Uncharacterized protein</fullName>
    </submittedName>
</protein>
<dbReference type="EMBL" id="CM037154">
    <property type="protein sequence ID" value="KAH7859921.1"/>
    <property type="molecule type" value="Genomic_DNA"/>
</dbReference>
<gene>
    <name evidence="1" type="ORF">Vadar_007123</name>
</gene>
<name>A0ACB7Z2W1_9ERIC</name>
<comment type="caution">
    <text evidence="1">The sequence shown here is derived from an EMBL/GenBank/DDBJ whole genome shotgun (WGS) entry which is preliminary data.</text>
</comment>
<sequence length="145" mass="15483">MFPVKLTGLVLWLFFSTICCAQAQEVSGGGISAPNPCFNSTLWQYPWCHPQPPPPSVYQSYGAPPPPGDLPYGAPPPPPPGYQSYGAPPPPAAAYGGNCPPTVVQCCQYPPPMPYTTLPNDTYSGAWRTPSVISGLLLFVFAFHV</sequence>
<keyword evidence="2" id="KW-1185">Reference proteome</keyword>